<dbReference type="Proteomes" id="UP000218334">
    <property type="component" value="Unassembled WGS sequence"/>
</dbReference>
<accession>A0A2H3ATS4</accession>
<reference evidence="2" key="1">
    <citation type="journal article" date="2017" name="Nat. Ecol. Evol.">
        <title>Genome expansion and lineage-specific genetic innovations in the forest pathogenic fungi Armillaria.</title>
        <authorList>
            <person name="Sipos G."/>
            <person name="Prasanna A.N."/>
            <person name="Walter M.C."/>
            <person name="O'Connor E."/>
            <person name="Balint B."/>
            <person name="Krizsan K."/>
            <person name="Kiss B."/>
            <person name="Hess J."/>
            <person name="Varga T."/>
            <person name="Slot J."/>
            <person name="Riley R."/>
            <person name="Boka B."/>
            <person name="Rigling D."/>
            <person name="Barry K."/>
            <person name="Lee J."/>
            <person name="Mihaltcheva S."/>
            <person name="LaButti K."/>
            <person name="Lipzen A."/>
            <person name="Waldron R."/>
            <person name="Moloney N.M."/>
            <person name="Sperisen C."/>
            <person name="Kredics L."/>
            <person name="Vagvoelgyi C."/>
            <person name="Patrignani A."/>
            <person name="Fitzpatrick D."/>
            <person name="Nagy I."/>
            <person name="Doyle S."/>
            <person name="Anderson J.B."/>
            <person name="Grigoriev I.V."/>
            <person name="Gueldener U."/>
            <person name="Muensterkoetter M."/>
            <person name="Nagy L.G."/>
        </authorList>
    </citation>
    <scope>NUCLEOTIDE SEQUENCE [LARGE SCALE GENOMIC DNA]</scope>
    <source>
        <strain evidence="2">28-4</strain>
    </source>
</reference>
<organism evidence="1 2">
    <name type="scientific">Armillaria solidipes</name>
    <dbReference type="NCBI Taxonomy" id="1076256"/>
    <lineage>
        <taxon>Eukaryota</taxon>
        <taxon>Fungi</taxon>
        <taxon>Dikarya</taxon>
        <taxon>Basidiomycota</taxon>
        <taxon>Agaricomycotina</taxon>
        <taxon>Agaricomycetes</taxon>
        <taxon>Agaricomycetidae</taxon>
        <taxon>Agaricales</taxon>
        <taxon>Marasmiineae</taxon>
        <taxon>Physalacriaceae</taxon>
        <taxon>Armillaria</taxon>
    </lineage>
</organism>
<gene>
    <name evidence="1" type="ORF">ARMSODRAFT_980934</name>
</gene>
<evidence type="ECO:0000313" key="1">
    <source>
        <dbReference type="EMBL" id="PBK62149.1"/>
    </source>
</evidence>
<keyword evidence="2" id="KW-1185">Reference proteome</keyword>
<evidence type="ECO:0000313" key="2">
    <source>
        <dbReference type="Proteomes" id="UP000218334"/>
    </source>
</evidence>
<sequence length="159" mass="17078">MSKERRRGGAAHWRHLRETEFSSNSVVISWTGCQLYTLMARSYDRQASSCSSTPSGAEHVRVHIRGPGTGTAVEGIMLASPVVDAGAGAVTSGNDACSIQIKWVVAAVQQNSQRPIAEPPKSEVAVKSSSPFLEPVGNRRFPQGPEQVIYQTLTVELGD</sequence>
<protein>
    <submittedName>
        <fullName evidence="1">Uncharacterized protein</fullName>
    </submittedName>
</protein>
<dbReference type="EMBL" id="KZ293469">
    <property type="protein sequence ID" value="PBK62149.1"/>
    <property type="molecule type" value="Genomic_DNA"/>
</dbReference>
<dbReference type="PROSITE" id="PS51257">
    <property type="entry name" value="PROKAR_LIPOPROTEIN"/>
    <property type="match status" value="1"/>
</dbReference>
<name>A0A2H3ATS4_9AGAR</name>
<dbReference type="AlphaFoldDB" id="A0A2H3ATS4"/>
<proteinExistence type="predicted"/>